<dbReference type="Pfam" id="PF04844">
    <property type="entry name" value="Ovate"/>
    <property type="match status" value="1"/>
</dbReference>
<evidence type="ECO:0000313" key="9">
    <source>
        <dbReference type="EMBL" id="KAK7349708.1"/>
    </source>
</evidence>
<dbReference type="InterPro" id="IPR006458">
    <property type="entry name" value="Ovate_C"/>
</dbReference>
<organism evidence="9 10">
    <name type="scientific">Canavalia gladiata</name>
    <name type="common">Sword bean</name>
    <name type="synonym">Dolichos gladiatus</name>
    <dbReference type="NCBI Taxonomy" id="3824"/>
    <lineage>
        <taxon>Eukaryota</taxon>
        <taxon>Viridiplantae</taxon>
        <taxon>Streptophyta</taxon>
        <taxon>Embryophyta</taxon>
        <taxon>Tracheophyta</taxon>
        <taxon>Spermatophyta</taxon>
        <taxon>Magnoliopsida</taxon>
        <taxon>eudicotyledons</taxon>
        <taxon>Gunneridae</taxon>
        <taxon>Pentapetalae</taxon>
        <taxon>rosids</taxon>
        <taxon>fabids</taxon>
        <taxon>Fabales</taxon>
        <taxon>Fabaceae</taxon>
        <taxon>Papilionoideae</taxon>
        <taxon>50 kb inversion clade</taxon>
        <taxon>NPAAA clade</taxon>
        <taxon>indigoferoid/millettioid clade</taxon>
        <taxon>Phaseoleae</taxon>
        <taxon>Canavalia</taxon>
    </lineage>
</organism>
<reference evidence="9 10" key="1">
    <citation type="submission" date="2024-01" db="EMBL/GenBank/DDBJ databases">
        <title>The genomes of 5 underutilized Papilionoideae crops provide insights into root nodulation and disease resistanc.</title>
        <authorList>
            <person name="Jiang F."/>
        </authorList>
    </citation>
    <scope>NUCLEOTIDE SEQUENCE [LARGE SCALE GENOMIC DNA]</scope>
    <source>
        <strain evidence="9">LVBAO_FW01</strain>
        <tissue evidence="9">Leaves</tissue>
    </source>
</reference>
<dbReference type="PANTHER" id="PTHR33057:SF151">
    <property type="entry name" value="TRANSCRIPTION REPRESSOR OFP1"/>
    <property type="match status" value="1"/>
</dbReference>
<protein>
    <recommendedName>
        <fullName evidence="6">Transcription repressor</fullName>
    </recommendedName>
    <alternativeName>
        <fullName evidence="6">Ovate family protein</fullName>
    </alternativeName>
</protein>
<feature type="compositionally biased region" description="Basic residues" evidence="7">
    <location>
        <begin position="266"/>
        <end position="277"/>
    </location>
</feature>
<feature type="region of interest" description="Disordered" evidence="7">
    <location>
        <begin position="24"/>
        <end position="178"/>
    </location>
</feature>
<feature type="region of interest" description="Disordered" evidence="7">
    <location>
        <begin position="254"/>
        <end position="283"/>
    </location>
</feature>
<gene>
    <name evidence="9" type="ORF">VNO77_07304</name>
</gene>
<evidence type="ECO:0000256" key="7">
    <source>
        <dbReference type="SAM" id="MobiDB-lite"/>
    </source>
</evidence>
<keyword evidence="4 6" id="KW-0804">Transcription</keyword>
<feature type="compositionally biased region" description="Basic residues" evidence="7">
    <location>
        <begin position="102"/>
        <end position="113"/>
    </location>
</feature>
<dbReference type="InterPro" id="IPR025830">
    <property type="entry name" value="DNA_bnd_dom_ovate"/>
</dbReference>
<name>A0AAN9MD66_CANGL</name>
<sequence length="423" mass="47939">MGNYRFKLSDMIPNAWFYKLRDVGKGRKQNTTPSKKKKQSAPPLTTTQSSKPKQQPHHQSNNNPRKSYYFTRDLNPNNKLHTPPSNTPKFPHPNSPEPPRKSSSKQKTKRRTITRTSSSPSPKLITSTVSAGCSCRSTLESMWTKSDSPPEPSSSSSSSPFYSSEESESPDPEFRTDHVLPTESSFDEMLSLSTTTTSCASCKLNNATKDIIINVDNNSIATRQDDKLDGYYNEYDDTFSELELPPIITKPPKFNYHAKNIEPKSKSKPKPKPRSRIFTHEEKGSSKVRIFKEEKEHTASMKEQRNGSVKRFSVNSPGVKLRVHSPRIACRKVQFHGRKSVSSTASSGSRKSLSDSFAIVKSSFNPQKDFRESMVEMIVENNIRASKDLEDLLACYLSLNSDEYHDLIIQVFKQIWFDLAEPR</sequence>
<keyword evidence="2 6" id="KW-0678">Repressor</keyword>
<evidence type="ECO:0000256" key="5">
    <source>
        <dbReference type="ARBA" id="ARBA00023242"/>
    </source>
</evidence>
<dbReference type="GO" id="GO:0003677">
    <property type="term" value="F:DNA binding"/>
    <property type="evidence" value="ECO:0007669"/>
    <property type="project" value="InterPro"/>
</dbReference>
<feature type="compositionally biased region" description="Polar residues" evidence="7">
    <location>
        <begin position="42"/>
        <end position="65"/>
    </location>
</feature>
<evidence type="ECO:0000256" key="1">
    <source>
        <dbReference type="ARBA" id="ARBA00004123"/>
    </source>
</evidence>
<comment type="function">
    <text evidence="6">Transcriptional repressor that regulates multiple aspects of plant growth and development.</text>
</comment>
<accession>A0AAN9MD66</accession>
<keyword evidence="3 6" id="KW-0805">Transcription regulation</keyword>
<evidence type="ECO:0000256" key="6">
    <source>
        <dbReference type="RuleBase" id="RU367028"/>
    </source>
</evidence>
<dbReference type="GO" id="GO:0045892">
    <property type="term" value="P:negative regulation of DNA-templated transcription"/>
    <property type="evidence" value="ECO:0007669"/>
    <property type="project" value="UniProtKB-UniRule"/>
</dbReference>
<dbReference type="Pfam" id="PF13724">
    <property type="entry name" value="DNA_binding_2"/>
    <property type="match status" value="1"/>
</dbReference>
<feature type="compositionally biased region" description="Polar residues" evidence="7">
    <location>
        <begin position="124"/>
        <end position="145"/>
    </location>
</feature>
<dbReference type="EMBL" id="JAYMYQ010000002">
    <property type="protein sequence ID" value="KAK7349708.1"/>
    <property type="molecule type" value="Genomic_DNA"/>
</dbReference>
<comment type="subcellular location">
    <subcellularLocation>
        <location evidence="1 6">Nucleus</location>
    </subcellularLocation>
</comment>
<dbReference type="AlphaFoldDB" id="A0AAN9MD66"/>
<dbReference type="PROSITE" id="PS51754">
    <property type="entry name" value="OVATE"/>
    <property type="match status" value="1"/>
</dbReference>
<feature type="compositionally biased region" description="Polar residues" evidence="7">
    <location>
        <begin position="74"/>
        <end position="88"/>
    </location>
</feature>
<evidence type="ECO:0000256" key="3">
    <source>
        <dbReference type="ARBA" id="ARBA00023015"/>
    </source>
</evidence>
<evidence type="ECO:0000256" key="4">
    <source>
        <dbReference type="ARBA" id="ARBA00023163"/>
    </source>
</evidence>
<keyword evidence="5 6" id="KW-0539">Nucleus</keyword>
<feature type="compositionally biased region" description="Low complexity" evidence="7">
    <location>
        <begin position="153"/>
        <end position="164"/>
    </location>
</feature>
<proteinExistence type="predicted"/>
<dbReference type="GO" id="GO:0005634">
    <property type="term" value="C:nucleus"/>
    <property type="evidence" value="ECO:0007669"/>
    <property type="project" value="UniProtKB-SubCell"/>
</dbReference>
<dbReference type="Proteomes" id="UP001367508">
    <property type="component" value="Unassembled WGS sequence"/>
</dbReference>
<keyword evidence="10" id="KW-1185">Reference proteome</keyword>
<comment type="caution">
    <text evidence="9">The sequence shown here is derived from an EMBL/GenBank/DDBJ whole genome shotgun (WGS) entry which is preliminary data.</text>
</comment>
<feature type="domain" description="OVATE" evidence="8">
    <location>
        <begin position="359"/>
        <end position="418"/>
    </location>
</feature>
<evidence type="ECO:0000256" key="2">
    <source>
        <dbReference type="ARBA" id="ARBA00022491"/>
    </source>
</evidence>
<dbReference type="InterPro" id="IPR038933">
    <property type="entry name" value="Ovate"/>
</dbReference>
<evidence type="ECO:0000259" key="8">
    <source>
        <dbReference type="PROSITE" id="PS51754"/>
    </source>
</evidence>
<evidence type="ECO:0000313" key="10">
    <source>
        <dbReference type="Proteomes" id="UP001367508"/>
    </source>
</evidence>
<dbReference type="NCBIfam" id="TIGR01568">
    <property type="entry name" value="A_thal_3678"/>
    <property type="match status" value="1"/>
</dbReference>
<dbReference type="PANTHER" id="PTHR33057">
    <property type="entry name" value="TRANSCRIPTION REPRESSOR OFP7-RELATED"/>
    <property type="match status" value="1"/>
</dbReference>